<feature type="compositionally biased region" description="Low complexity" evidence="1">
    <location>
        <begin position="224"/>
        <end position="244"/>
    </location>
</feature>
<evidence type="ECO:0000313" key="2">
    <source>
        <dbReference type="EMBL" id="KXZ46343.1"/>
    </source>
</evidence>
<keyword evidence="3" id="KW-1185">Reference proteome</keyword>
<feature type="compositionally biased region" description="Pro residues" evidence="1">
    <location>
        <begin position="275"/>
        <end position="284"/>
    </location>
</feature>
<sequence length="315" mass="30810">MRSGGLVAARGGQTEEFQAGLPSPQHRLRRLASSLMGAFRPESAGRHRTSAAGAAAATPAAEPAAAPPSGVSITVRPAPPSPRVGALRPTPPSPRASGGGGLYGGTGGDTEDGSRSIGFSRQPQDLPAAPSPSHSRSLAASASVSIGASGGSVSGRLSGSGPGSAPEGSARRVGWRSSMDGPLTPPSGGPVGISRAADAIPPAPSPSQARSLRGSNDKFHSFHATSSGTRAAGTAAAAAAAAPAEPGLSHISVPTFSSDGGETGGGGVGSKVYSPTPPSAPAPPAHHSSQRGRGLGDVQPMDGLEEDLVEDLEAY</sequence>
<dbReference type="Proteomes" id="UP000075714">
    <property type="component" value="Unassembled WGS sequence"/>
</dbReference>
<feature type="compositionally biased region" description="Gly residues" evidence="1">
    <location>
        <begin position="97"/>
        <end position="108"/>
    </location>
</feature>
<evidence type="ECO:0000256" key="1">
    <source>
        <dbReference type="SAM" id="MobiDB-lite"/>
    </source>
</evidence>
<organism evidence="2 3">
    <name type="scientific">Gonium pectorale</name>
    <name type="common">Green alga</name>
    <dbReference type="NCBI Taxonomy" id="33097"/>
    <lineage>
        <taxon>Eukaryota</taxon>
        <taxon>Viridiplantae</taxon>
        <taxon>Chlorophyta</taxon>
        <taxon>core chlorophytes</taxon>
        <taxon>Chlorophyceae</taxon>
        <taxon>CS clade</taxon>
        <taxon>Chlamydomonadales</taxon>
        <taxon>Volvocaceae</taxon>
        <taxon>Gonium</taxon>
    </lineage>
</organism>
<dbReference type="AlphaFoldDB" id="A0A150G9A7"/>
<feature type="compositionally biased region" description="Low complexity" evidence="1">
    <location>
        <begin position="137"/>
        <end position="147"/>
    </location>
</feature>
<feature type="compositionally biased region" description="Low complexity" evidence="1">
    <location>
        <begin position="193"/>
        <end position="211"/>
    </location>
</feature>
<proteinExistence type="predicted"/>
<feature type="compositionally biased region" description="Acidic residues" evidence="1">
    <location>
        <begin position="303"/>
        <end position="315"/>
    </location>
</feature>
<feature type="compositionally biased region" description="Low complexity" evidence="1">
    <location>
        <begin position="51"/>
        <end position="68"/>
    </location>
</feature>
<protein>
    <submittedName>
        <fullName evidence="2">Uncharacterized protein</fullName>
    </submittedName>
</protein>
<feature type="region of interest" description="Disordered" evidence="1">
    <location>
        <begin position="1"/>
        <end position="315"/>
    </location>
</feature>
<dbReference type="EMBL" id="LSYV01000045">
    <property type="protein sequence ID" value="KXZ46343.1"/>
    <property type="molecule type" value="Genomic_DNA"/>
</dbReference>
<evidence type="ECO:0000313" key="3">
    <source>
        <dbReference type="Proteomes" id="UP000075714"/>
    </source>
</evidence>
<reference evidence="3" key="1">
    <citation type="journal article" date="2016" name="Nat. Commun.">
        <title>The Gonium pectorale genome demonstrates co-option of cell cycle regulation during the evolution of multicellularity.</title>
        <authorList>
            <person name="Hanschen E.R."/>
            <person name="Marriage T.N."/>
            <person name="Ferris P.J."/>
            <person name="Hamaji T."/>
            <person name="Toyoda A."/>
            <person name="Fujiyama A."/>
            <person name="Neme R."/>
            <person name="Noguchi H."/>
            <person name="Minakuchi Y."/>
            <person name="Suzuki M."/>
            <person name="Kawai-Toyooka H."/>
            <person name="Smith D.R."/>
            <person name="Sparks H."/>
            <person name="Anderson J."/>
            <person name="Bakaric R."/>
            <person name="Luria V."/>
            <person name="Karger A."/>
            <person name="Kirschner M.W."/>
            <person name="Durand P.M."/>
            <person name="Michod R.E."/>
            <person name="Nozaki H."/>
            <person name="Olson B.J."/>
        </authorList>
    </citation>
    <scope>NUCLEOTIDE SEQUENCE [LARGE SCALE GENOMIC DNA]</scope>
    <source>
        <strain evidence="3">NIES-2863</strain>
    </source>
</reference>
<comment type="caution">
    <text evidence="2">The sequence shown here is derived from an EMBL/GenBank/DDBJ whole genome shotgun (WGS) entry which is preliminary data.</text>
</comment>
<accession>A0A150G9A7</accession>
<name>A0A150G9A7_GONPE</name>
<feature type="compositionally biased region" description="Gly residues" evidence="1">
    <location>
        <begin position="148"/>
        <end position="162"/>
    </location>
</feature>
<gene>
    <name evidence="2" type="ORF">GPECTOR_44g22</name>
</gene>